<keyword evidence="1" id="KW-1133">Transmembrane helix</keyword>
<keyword evidence="1" id="KW-0472">Membrane</keyword>
<evidence type="ECO:0008006" key="4">
    <source>
        <dbReference type="Google" id="ProtNLM"/>
    </source>
</evidence>
<dbReference type="AlphaFoldDB" id="A0A553JRQ6"/>
<keyword evidence="3" id="KW-1185">Reference proteome</keyword>
<name>A0A553JRQ6_SHEHA</name>
<evidence type="ECO:0000256" key="1">
    <source>
        <dbReference type="SAM" id="Phobius"/>
    </source>
</evidence>
<feature type="transmembrane region" description="Helical" evidence="1">
    <location>
        <begin position="36"/>
        <end position="54"/>
    </location>
</feature>
<gene>
    <name evidence="2" type="ORF">FN961_05585</name>
</gene>
<comment type="caution">
    <text evidence="2">The sequence shown here is derived from an EMBL/GenBank/DDBJ whole genome shotgun (WGS) entry which is preliminary data.</text>
</comment>
<organism evidence="2 3">
    <name type="scientific">Shewanella hanedai</name>
    <name type="common">Alteromonas hanedai</name>
    <dbReference type="NCBI Taxonomy" id="25"/>
    <lineage>
        <taxon>Bacteria</taxon>
        <taxon>Pseudomonadati</taxon>
        <taxon>Pseudomonadota</taxon>
        <taxon>Gammaproteobacteria</taxon>
        <taxon>Alteromonadales</taxon>
        <taxon>Shewanellaceae</taxon>
        <taxon>Shewanella</taxon>
    </lineage>
</organism>
<accession>A0A553JRQ6</accession>
<proteinExistence type="predicted"/>
<protein>
    <recommendedName>
        <fullName evidence="4">Tetratricopeptide repeat protein</fullName>
    </recommendedName>
</protein>
<evidence type="ECO:0000313" key="3">
    <source>
        <dbReference type="Proteomes" id="UP000318126"/>
    </source>
</evidence>
<dbReference type="OrthoDB" id="5736952at2"/>
<keyword evidence="1" id="KW-0812">Transmembrane</keyword>
<dbReference type="NCBIfam" id="NF038257">
    <property type="entry name" value="exopoly_VpsP"/>
    <property type="match status" value="1"/>
</dbReference>
<evidence type="ECO:0000313" key="2">
    <source>
        <dbReference type="EMBL" id="TRY15144.1"/>
    </source>
</evidence>
<reference evidence="3" key="1">
    <citation type="submission" date="2019-07" db="EMBL/GenBank/DDBJ databases">
        <title>Shewanella sp. YLB-08 draft genomic sequence.</title>
        <authorList>
            <person name="Yu L."/>
        </authorList>
    </citation>
    <scope>NUCLEOTIDE SEQUENCE [LARGE SCALE GENOMIC DNA]</scope>
    <source>
        <strain evidence="3">JCM 20706</strain>
    </source>
</reference>
<sequence>MSGTLPTSSLERTFVDFAFLRVCILLGLLPFMKKKFFAALLLLLCVYGMGSAFYRGSASAWYYKAEFALNHWAKVGTIPNEDDYIEALDAITTASRLDPSHPHYIHMLGRIHHWGVSEGFESVESLPQIEQWYLASTKLRPMWPDPWVDLARLNNFVEGYTAKTKHYIDQAINTGPYIDDVNTGVLKVLLQHWDILDGNERELLFSQFQITTLQPKVLRLALVDAKSLGRQDLLCTQLRFNPEHSKYRNSGLYRQFCSNAFSG</sequence>
<dbReference type="EMBL" id="VKGK01000005">
    <property type="protein sequence ID" value="TRY15144.1"/>
    <property type="molecule type" value="Genomic_DNA"/>
</dbReference>
<dbReference type="Proteomes" id="UP000318126">
    <property type="component" value="Unassembled WGS sequence"/>
</dbReference>
<feature type="transmembrane region" description="Helical" evidence="1">
    <location>
        <begin position="12"/>
        <end position="29"/>
    </location>
</feature>
<dbReference type="RefSeq" id="WP_143563577.1">
    <property type="nucleotide sequence ID" value="NZ_BMPL01000004.1"/>
</dbReference>